<feature type="transmembrane region" description="Helical" evidence="1">
    <location>
        <begin position="156"/>
        <end position="180"/>
    </location>
</feature>
<dbReference type="EMBL" id="CP003273">
    <property type="protein sequence ID" value="AGL00597.1"/>
    <property type="molecule type" value="Genomic_DNA"/>
</dbReference>
<feature type="transmembrane region" description="Helical" evidence="1">
    <location>
        <begin position="222"/>
        <end position="246"/>
    </location>
</feature>
<dbReference type="AlphaFoldDB" id="R4KG07"/>
<sequence length="289" mass="32409">MKKNWISVFLAAVVLFASILVLLQEAGILGELARQSRYYYFWAMLSLLVGVLYAAASVLAWICWRRVGTVFFKWLTMALVLITGLWLESLLFGHMAPRPLASPGADLLDIIKRQVLINQLHNILLQQPGAILSAIFLVYALILWDGQVRLVEVFKPVWIMLLCLVFALGAAMLIMSMANIGGNHELFWANSGHVLMGSLVPAIYVYGIVAAQRKPPASRHRFLKWLVAYFALGVLTWLLTFLFSLVSSAIHLMWLTQFFIYTSQLFSLAMSVLIVIGLANFLAAAKFEE</sequence>
<proteinExistence type="predicted"/>
<dbReference type="KEGG" id="dgi:Desgi_1068"/>
<dbReference type="OrthoDB" id="9898113at2"/>
<feature type="transmembrane region" description="Helical" evidence="1">
    <location>
        <begin position="39"/>
        <end position="64"/>
    </location>
</feature>
<name>R4KG07_9FIRM</name>
<evidence type="ECO:0000313" key="2">
    <source>
        <dbReference type="EMBL" id="AGL00597.1"/>
    </source>
</evidence>
<feature type="transmembrane region" description="Helical" evidence="1">
    <location>
        <begin position="71"/>
        <end position="92"/>
    </location>
</feature>
<dbReference type="HOGENOM" id="CLU_962168_0_0_9"/>
<dbReference type="Proteomes" id="UP000013520">
    <property type="component" value="Chromosome"/>
</dbReference>
<dbReference type="RefSeq" id="WP_006521260.1">
    <property type="nucleotide sequence ID" value="NC_021184.1"/>
</dbReference>
<keyword evidence="3" id="KW-1185">Reference proteome</keyword>
<evidence type="ECO:0000256" key="1">
    <source>
        <dbReference type="SAM" id="Phobius"/>
    </source>
</evidence>
<keyword evidence="1" id="KW-0472">Membrane</keyword>
<accession>R4KG07</accession>
<organism evidence="2 3">
    <name type="scientific">Desulfoscipio gibsoniae DSM 7213</name>
    <dbReference type="NCBI Taxonomy" id="767817"/>
    <lineage>
        <taxon>Bacteria</taxon>
        <taxon>Bacillati</taxon>
        <taxon>Bacillota</taxon>
        <taxon>Clostridia</taxon>
        <taxon>Eubacteriales</taxon>
        <taxon>Desulfallaceae</taxon>
        <taxon>Desulfoscipio</taxon>
    </lineage>
</organism>
<evidence type="ECO:0000313" key="3">
    <source>
        <dbReference type="Proteomes" id="UP000013520"/>
    </source>
</evidence>
<protein>
    <submittedName>
        <fullName evidence="2">Uncharacterized protein</fullName>
    </submittedName>
</protein>
<feature type="transmembrane region" description="Helical" evidence="1">
    <location>
        <begin position="258"/>
        <end position="283"/>
    </location>
</feature>
<keyword evidence="1" id="KW-1133">Transmembrane helix</keyword>
<reference evidence="2 3" key="1">
    <citation type="submission" date="2012-01" db="EMBL/GenBank/DDBJ databases">
        <title>Complete sequence of Desulfotomaculum gibsoniae DSM 7213.</title>
        <authorList>
            <consortium name="US DOE Joint Genome Institute"/>
            <person name="Lucas S."/>
            <person name="Han J."/>
            <person name="Lapidus A."/>
            <person name="Cheng J.-F."/>
            <person name="Goodwin L."/>
            <person name="Pitluck S."/>
            <person name="Peters L."/>
            <person name="Ovchinnikova G."/>
            <person name="Teshima H."/>
            <person name="Detter J.C."/>
            <person name="Han C."/>
            <person name="Tapia R."/>
            <person name="Land M."/>
            <person name="Hauser L."/>
            <person name="Kyrpides N."/>
            <person name="Ivanova N."/>
            <person name="Pagani I."/>
            <person name="Parshina S."/>
            <person name="Plugge C."/>
            <person name="Muyzer G."/>
            <person name="Kuever J."/>
            <person name="Ivanova A."/>
            <person name="Nazina T."/>
            <person name="Klenk H.-P."/>
            <person name="Brambilla E."/>
            <person name="Spring S."/>
            <person name="Stams A.F."/>
            <person name="Woyke T."/>
        </authorList>
    </citation>
    <scope>NUCLEOTIDE SEQUENCE [LARGE SCALE GENOMIC DNA]</scope>
    <source>
        <strain evidence="2 3">DSM 7213</strain>
    </source>
</reference>
<feature type="transmembrane region" description="Helical" evidence="1">
    <location>
        <begin position="123"/>
        <end position="144"/>
    </location>
</feature>
<dbReference type="STRING" id="767817.Desgi_1068"/>
<gene>
    <name evidence="2" type="ORF">Desgi_1068</name>
</gene>
<feature type="transmembrane region" description="Helical" evidence="1">
    <location>
        <begin position="186"/>
        <end position="210"/>
    </location>
</feature>
<keyword evidence="1" id="KW-0812">Transmembrane</keyword>